<dbReference type="Proteomes" id="UP000308760">
    <property type="component" value="Unassembled WGS sequence"/>
</dbReference>
<evidence type="ECO:0000256" key="3">
    <source>
        <dbReference type="ARBA" id="ARBA00022729"/>
    </source>
</evidence>
<name>A0A4S8Q5N9_9ACTN</name>
<dbReference type="Pfam" id="PF13416">
    <property type="entry name" value="SBP_bac_8"/>
    <property type="match status" value="1"/>
</dbReference>
<dbReference type="Gene3D" id="3.40.190.10">
    <property type="entry name" value="Periplasmic binding protein-like II"/>
    <property type="match status" value="2"/>
</dbReference>
<dbReference type="InterPro" id="IPR050490">
    <property type="entry name" value="Bact_solute-bd_prot1"/>
</dbReference>
<evidence type="ECO:0000256" key="2">
    <source>
        <dbReference type="ARBA" id="ARBA00022448"/>
    </source>
</evidence>
<gene>
    <name evidence="4" type="ORF">FAB82_17790</name>
</gene>
<dbReference type="EMBL" id="STGY01000066">
    <property type="protein sequence ID" value="THV39468.1"/>
    <property type="molecule type" value="Genomic_DNA"/>
</dbReference>
<reference evidence="4 5" key="2">
    <citation type="submission" date="2019-05" db="EMBL/GenBank/DDBJ databases">
        <title>Glycomyces buryatensis sp. nov.</title>
        <authorList>
            <person name="Nikitina E."/>
        </authorList>
    </citation>
    <scope>NUCLEOTIDE SEQUENCE [LARGE SCALE GENOMIC DNA]</scope>
    <source>
        <strain evidence="4 5">18</strain>
    </source>
</reference>
<keyword evidence="3" id="KW-0732">Signal</keyword>
<comment type="caution">
    <text evidence="4">The sequence shown here is derived from an EMBL/GenBank/DDBJ whole genome shotgun (WGS) entry which is preliminary data.</text>
</comment>
<protein>
    <submittedName>
        <fullName evidence="4">Extracellular solute-binding protein</fullName>
    </submittedName>
</protein>
<dbReference type="PANTHER" id="PTHR43649:SF34">
    <property type="entry name" value="ABC TRANSPORTER PERIPLASMIC-BINDING PROTEIN YCJN-RELATED"/>
    <property type="match status" value="1"/>
</dbReference>
<dbReference type="PROSITE" id="PS51257">
    <property type="entry name" value="PROKAR_LIPOPROTEIN"/>
    <property type="match status" value="1"/>
</dbReference>
<evidence type="ECO:0000313" key="5">
    <source>
        <dbReference type="Proteomes" id="UP000308760"/>
    </source>
</evidence>
<dbReference type="InterPro" id="IPR006311">
    <property type="entry name" value="TAT_signal"/>
</dbReference>
<evidence type="ECO:0000313" key="4">
    <source>
        <dbReference type="EMBL" id="THV39468.1"/>
    </source>
</evidence>
<accession>A0A4S8Q5N9</accession>
<dbReference type="OrthoDB" id="3495561at2"/>
<dbReference type="PANTHER" id="PTHR43649">
    <property type="entry name" value="ARABINOSE-BINDING PROTEIN-RELATED"/>
    <property type="match status" value="1"/>
</dbReference>
<keyword evidence="5" id="KW-1185">Reference proteome</keyword>
<reference evidence="5" key="1">
    <citation type="submission" date="2019-04" db="EMBL/GenBank/DDBJ databases">
        <title>Nocardioides xinjiangensis sp. nov.</title>
        <authorList>
            <person name="Liu S."/>
        </authorList>
    </citation>
    <scope>NUCLEOTIDE SEQUENCE [LARGE SCALE GENOMIC DNA]</scope>
    <source>
        <strain evidence="5">18</strain>
    </source>
</reference>
<proteinExistence type="inferred from homology"/>
<dbReference type="PROSITE" id="PS51318">
    <property type="entry name" value="TAT"/>
    <property type="match status" value="1"/>
</dbReference>
<organism evidence="4 5">
    <name type="scientific">Glycomyces buryatensis</name>
    <dbReference type="NCBI Taxonomy" id="2570927"/>
    <lineage>
        <taxon>Bacteria</taxon>
        <taxon>Bacillati</taxon>
        <taxon>Actinomycetota</taxon>
        <taxon>Actinomycetes</taxon>
        <taxon>Glycomycetales</taxon>
        <taxon>Glycomycetaceae</taxon>
        <taxon>Glycomyces</taxon>
    </lineage>
</organism>
<dbReference type="InterPro" id="IPR006059">
    <property type="entry name" value="SBP"/>
</dbReference>
<sequence>MSRKENHPLLRPGPSRRRLLLGGAGAGFLSATGGCVPFGDDEWEVTEDDPLKVYSGRDDSTGGQRRLLIEAWNAEHPKYTAQLIELPGVADLQYSAMHAALQSEDPGVDIVNLDLPWIAEFAKQGYLHRLEEAEDSGFIDRPFAAGRVDGDVYALPFNADVGMLYYRELFVSPDQIGSITGWDSLRSVIADVLDGQGEFLGEGDAPFEAGIAMQLASYEGFTVNVWEYLLANGIDADPEDGSIDFGPGSDAVVLLEELSGSLESRDGRVPDILPASLQCQEDASLAAFQEGRTPFLRHWPRAFRQLQNCDQGFQVGVVPMPGGVLGGQSLAISEFSERKHTARALIDFLTSGSSQQQLFDSGGFASVRTESYYDSIAFIEDYQRRHGNDLPANQICTDGADDVPRLEAEQLLRALEGDERLGTPGIRPEYERYTGFSKAFQAALHGPLANGARPDLDGLGAALGAAIEGKVADE</sequence>
<dbReference type="SUPFAM" id="SSF53850">
    <property type="entry name" value="Periplasmic binding protein-like II"/>
    <property type="match status" value="1"/>
</dbReference>
<keyword evidence="2" id="KW-0813">Transport</keyword>
<evidence type="ECO:0000256" key="1">
    <source>
        <dbReference type="ARBA" id="ARBA00008520"/>
    </source>
</evidence>
<dbReference type="AlphaFoldDB" id="A0A4S8Q5N9"/>
<dbReference type="RefSeq" id="WP_136535886.1">
    <property type="nucleotide sequence ID" value="NZ_STGY01000066.1"/>
</dbReference>
<comment type="similarity">
    <text evidence="1">Belongs to the bacterial solute-binding protein 1 family.</text>
</comment>